<dbReference type="Proteomes" id="UP000555564">
    <property type="component" value="Unassembled WGS sequence"/>
</dbReference>
<protein>
    <submittedName>
        <fullName evidence="3">Anti-sigma regulatory factor (Ser/Thr protein kinase)</fullName>
    </submittedName>
</protein>
<evidence type="ECO:0000313" key="3">
    <source>
        <dbReference type="EMBL" id="MBB6474654.1"/>
    </source>
</evidence>
<dbReference type="CDD" id="cd16936">
    <property type="entry name" value="HATPase_RsbW-like"/>
    <property type="match status" value="1"/>
</dbReference>
<evidence type="ECO:0000313" key="4">
    <source>
        <dbReference type="Proteomes" id="UP000555564"/>
    </source>
</evidence>
<dbReference type="SUPFAM" id="SSF55874">
    <property type="entry name" value="ATPase domain of HSP90 chaperone/DNA topoisomerase II/histidine kinase"/>
    <property type="match status" value="1"/>
</dbReference>
<dbReference type="Gene3D" id="3.30.565.10">
    <property type="entry name" value="Histidine kinase-like ATPase, C-terminal domain"/>
    <property type="match status" value="1"/>
</dbReference>
<evidence type="ECO:0000259" key="2">
    <source>
        <dbReference type="Pfam" id="PF13581"/>
    </source>
</evidence>
<organism evidence="3 4">
    <name type="scientific">Sphaerisporangium rubeum</name>
    <dbReference type="NCBI Taxonomy" id="321317"/>
    <lineage>
        <taxon>Bacteria</taxon>
        <taxon>Bacillati</taxon>
        <taxon>Actinomycetota</taxon>
        <taxon>Actinomycetes</taxon>
        <taxon>Streptosporangiales</taxon>
        <taxon>Streptosporangiaceae</taxon>
        <taxon>Sphaerisporangium</taxon>
    </lineage>
</organism>
<dbReference type="EMBL" id="JACHIU010000001">
    <property type="protein sequence ID" value="MBB6474654.1"/>
    <property type="molecule type" value="Genomic_DNA"/>
</dbReference>
<sequence>MKAARLLGVVELPGTEISASTARAYARDLLTRSGYRRLDDVELLLTELVANSVTHSASGRRDGGRITVEVTATHDRVYVTVTDEGGPGPLPVVPAQGNGLAESGRGLWLVRELSSAWGWQDEPAGRTVWFAVASTPETVTAAGRPC</sequence>
<dbReference type="InterPro" id="IPR003594">
    <property type="entry name" value="HATPase_dom"/>
</dbReference>
<dbReference type="PANTHER" id="PTHR35526">
    <property type="entry name" value="ANTI-SIGMA-F FACTOR RSBW-RELATED"/>
    <property type="match status" value="1"/>
</dbReference>
<dbReference type="InterPro" id="IPR036890">
    <property type="entry name" value="HATPase_C_sf"/>
</dbReference>
<feature type="domain" description="Histidine kinase/HSP90-like ATPase" evidence="2">
    <location>
        <begin position="18"/>
        <end position="130"/>
    </location>
</feature>
<reference evidence="3 4" key="1">
    <citation type="submission" date="2020-08" db="EMBL/GenBank/DDBJ databases">
        <title>Sequencing the genomes of 1000 actinobacteria strains.</title>
        <authorList>
            <person name="Klenk H.-P."/>
        </authorList>
    </citation>
    <scope>NUCLEOTIDE SEQUENCE [LARGE SCALE GENOMIC DNA]</scope>
    <source>
        <strain evidence="3 4">DSM 44936</strain>
    </source>
</reference>
<dbReference type="AlphaFoldDB" id="A0A7X0IHA8"/>
<keyword evidence="4" id="KW-1185">Reference proteome</keyword>
<proteinExistence type="predicted"/>
<gene>
    <name evidence="3" type="ORF">BJ992_004085</name>
</gene>
<comment type="caution">
    <text evidence="3">The sequence shown here is derived from an EMBL/GenBank/DDBJ whole genome shotgun (WGS) entry which is preliminary data.</text>
</comment>
<accession>A0A7X0IHA8</accession>
<evidence type="ECO:0000256" key="1">
    <source>
        <dbReference type="ARBA" id="ARBA00022527"/>
    </source>
</evidence>
<dbReference type="GO" id="GO:0004674">
    <property type="term" value="F:protein serine/threonine kinase activity"/>
    <property type="evidence" value="ECO:0007669"/>
    <property type="project" value="UniProtKB-KW"/>
</dbReference>
<name>A0A7X0IHA8_9ACTN</name>
<keyword evidence="1" id="KW-0808">Transferase</keyword>
<dbReference type="RefSeq" id="WP_184983349.1">
    <property type="nucleotide sequence ID" value="NZ_BAAALO010000097.1"/>
</dbReference>
<dbReference type="Pfam" id="PF13581">
    <property type="entry name" value="HATPase_c_2"/>
    <property type="match status" value="1"/>
</dbReference>
<dbReference type="PANTHER" id="PTHR35526:SF3">
    <property type="entry name" value="ANTI-SIGMA-F FACTOR RSBW"/>
    <property type="match status" value="1"/>
</dbReference>
<keyword evidence="1" id="KW-0418">Kinase</keyword>
<dbReference type="InterPro" id="IPR050267">
    <property type="entry name" value="Anti-sigma-factor_SerPK"/>
</dbReference>
<keyword evidence="1" id="KW-0723">Serine/threonine-protein kinase</keyword>